<evidence type="ECO:0000256" key="2">
    <source>
        <dbReference type="ARBA" id="ARBA00022473"/>
    </source>
</evidence>
<dbReference type="CDD" id="cd22639">
    <property type="entry name" value="Kunitz_papilin_lacunin-like"/>
    <property type="match status" value="1"/>
</dbReference>
<feature type="compositionally biased region" description="Basic and acidic residues" evidence="12">
    <location>
        <begin position="1453"/>
        <end position="1462"/>
    </location>
</feature>
<keyword evidence="6" id="KW-0677">Repeat</keyword>
<dbReference type="EMBL" id="JASPKY010000586">
    <property type="protein sequence ID" value="KAK9688589.1"/>
    <property type="molecule type" value="Genomic_DNA"/>
</dbReference>
<dbReference type="InterPro" id="IPR036383">
    <property type="entry name" value="TSP1_rpt_sf"/>
</dbReference>
<dbReference type="PROSITE" id="PS50279">
    <property type="entry name" value="BPTI_KUNITZ_2"/>
    <property type="match status" value="9"/>
</dbReference>
<feature type="compositionally biased region" description="Polar residues" evidence="12">
    <location>
        <begin position="1127"/>
        <end position="1137"/>
    </location>
</feature>
<keyword evidence="7" id="KW-0084">Basement membrane</keyword>
<feature type="region of interest" description="Disordered" evidence="12">
    <location>
        <begin position="1114"/>
        <end position="1138"/>
    </location>
</feature>
<evidence type="ECO:0000259" key="16">
    <source>
        <dbReference type="PROSITE" id="PS50900"/>
    </source>
</evidence>
<feature type="compositionally biased region" description="Basic and acidic residues" evidence="12">
    <location>
        <begin position="1114"/>
        <end position="1126"/>
    </location>
</feature>
<protein>
    <submittedName>
        <fullName evidence="18">ADAM-TS Spacer 1</fullName>
    </submittedName>
</protein>
<dbReference type="FunFam" id="2.60.120.830:FF:000001">
    <property type="entry name" value="A disintegrin and metalloproteinase with thrombospondin motifs 1"/>
    <property type="match status" value="1"/>
</dbReference>
<dbReference type="FunFam" id="2.60.40.10:FF:000107">
    <property type="entry name" value="Myosin, light chain kinase a"/>
    <property type="match status" value="1"/>
</dbReference>
<evidence type="ECO:0000256" key="1">
    <source>
        <dbReference type="ARBA" id="ARBA00004302"/>
    </source>
</evidence>
<feature type="domain" description="BPTI/Kunitz inhibitor" evidence="14">
    <location>
        <begin position="2055"/>
        <end position="2104"/>
    </location>
</feature>
<dbReference type="FunFam" id="2.20.100.10:FF:000005">
    <property type="entry name" value="ADAM metallopeptidase with thrombospondin type 1 motif 9"/>
    <property type="match status" value="2"/>
</dbReference>
<feature type="domain" description="Ig-like" evidence="15">
    <location>
        <begin position="2740"/>
        <end position="2832"/>
    </location>
</feature>
<dbReference type="SUPFAM" id="SSF48726">
    <property type="entry name" value="Immunoglobulin"/>
    <property type="match status" value="3"/>
</dbReference>
<dbReference type="GO" id="GO:0005576">
    <property type="term" value="C:extracellular region"/>
    <property type="evidence" value="ECO:0007669"/>
    <property type="project" value="InterPro"/>
</dbReference>
<dbReference type="Gene3D" id="4.10.410.10">
    <property type="entry name" value="Pancreatic trypsin inhibitor Kunitz domain"/>
    <property type="match status" value="9"/>
</dbReference>
<dbReference type="InterPro" id="IPR003598">
    <property type="entry name" value="Ig_sub2"/>
</dbReference>
<evidence type="ECO:0000313" key="18">
    <source>
        <dbReference type="EMBL" id="KAK9688589.1"/>
    </source>
</evidence>
<dbReference type="InterPro" id="IPR008197">
    <property type="entry name" value="WAP_dom"/>
</dbReference>
<evidence type="ECO:0000259" key="15">
    <source>
        <dbReference type="PROSITE" id="PS50835"/>
    </source>
</evidence>
<keyword evidence="4" id="KW-0646">Protease inhibitor</keyword>
<dbReference type="PRINTS" id="PR01857">
    <property type="entry name" value="ADAMTSFAMILY"/>
</dbReference>
<dbReference type="InterPro" id="IPR013783">
    <property type="entry name" value="Ig-like_fold"/>
</dbReference>
<dbReference type="SMART" id="SM00217">
    <property type="entry name" value="WAP"/>
    <property type="match status" value="1"/>
</dbReference>
<dbReference type="SMART" id="SM00131">
    <property type="entry name" value="KU"/>
    <property type="match status" value="9"/>
</dbReference>
<evidence type="ECO:0000256" key="9">
    <source>
        <dbReference type="ARBA" id="ARBA00023157"/>
    </source>
</evidence>
<dbReference type="SUPFAM" id="SSF82895">
    <property type="entry name" value="TSP-1 type 1 repeat"/>
    <property type="match status" value="6"/>
</dbReference>
<dbReference type="PROSITE" id="PS50900">
    <property type="entry name" value="PLAC"/>
    <property type="match status" value="1"/>
</dbReference>
<dbReference type="Gene3D" id="2.60.40.10">
    <property type="entry name" value="Immunoglobulins"/>
    <property type="match status" value="3"/>
</dbReference>
<feature type="domain" description="Ig-like" evidence="15">
    <location>
        <begin position="2473"/>
        <end position="2561"/>
    </location>
</feature>
<feature type="domain" description="BPTI/Kunitz inhibitor" evidence="14">
    <location>
        <begin position="2251"/>
        <end position="2302"/>
    </location>
</feature>
<dbReference type="Gene3D" id="2.20.100.10">
    <property type="entry name" value="Thrombospondin type-1 (TSP1) repeat"/>
    <property type="match status" value="5"/>
</dbReference>
<dbReference type="FunFam" id="4.10.410.10:FF:000020">
    <property type="entry name" value="Collagen, type VI, alpha 3"/>
    <property type="match status" value="6"/>
</dbReference>
<feature type="domain" description="PLAC" evidence="16">
    <location>
        <begin position="2838"/>
        <end position="2877"/>
    </location>
</feature>
<keyword evidence="2" id="KW-0217">Developmental protein</keyword>
<dbReference type="PROSITE" id="PS00280">
    <property type="entry name" value="BPTI_KUNITZ_1"/>
    <property type="match status" value="6"/>
</dbReference>
<dbReference type="CDD" id="cd00199">
    <property type="entry name" value="WAP"/>
    <property type="match status" value="1"/>
</dbReference>
<dbReference type="PROSITE" id="PS50835">
    <property type="entry name" value="IG_LIKE"/>
    <property type="match status" value="3"/>
</dbReference>
<dbReference type="InterPro" id="IPR020901">
    <property type="entry name" value="Prtase_inh_Kunz-CS"/>
</dbReference>
<feature type="domain" description="BPTI/Kunitz inhibitor" evidence="14">
    <location>
        <begin position="1903"/>
        <end position="1953"/>
    </location>
</feature>
<evidence type="ECO:0000259" key="14">
    <source>
        <dbReference type="PROSITE" id="PS50279"/>
    </source>
</evidence>
<evidence type="ECO:0000256" key="8">
    <source>
        <dbReference type="ARBA" id="ARBA00022900"/>
    </source>
</evidence>
<keyword evidence="9 11" id="KW-1015">Disulfide bond</keyword>
<dbReference type="SUPFAM" id="SSF57256">
    <property type="entry name" value="Elafin-like"/>
    <property type="match status" value="1"/>
</dbReference>
<dbReference type="SUPFAM" id="SSF57362">
    <property type="entry name" value="BPTI-like"/>
    <property type="match status" value="9"/>
</dbReference>
<dbReference type="PANTHER" id="PTHR13723">
    <property type="entry name" value="ADAMTS A DISINTEGRIN AND METALLOPROTEASE WITH THROMBOSPONDIN MOTIFS PROTEASE"/>
    <property type="match status" value="1"/>
</dbReference>
<dbReference type="Pfam" id="PF05986">
    <property type="entry name" value="ADAMTS_spacer1"/>
    <property type="match status" value="1"/>
</dbReference>
<dbReference type="GO" id="GO:0030198">
    <property type="term" value="P:extracellular matrix organization"/>
    <property type="evidence" value="ECO:0007669"/>
    <property type="project" value="InterPro"/>
</dbReference>
<comment type="subcellular location">
    <subcellularLocation>
        <location evidence="1">Secreted</location>
        <location evidence="1">Extracellular space</location>
        <location evidence="1">Extracellular matrix</location>
        <location evidence="1">Basement membrane</location>
    </subcellularLocation>
</comment>
<evidence type="ECO:0000313" key="19">
    <source>
        <dbReference type="Proteomes" id="UP001458880"/>
    </source>
</evidence>
<feature type="region of interest" description="Disordered" evidence="12">
    <location>
        <begin position="2015"/>
        <end position="2059"/>
    </location>
</feature>
<dbReference type="InterPro" id="IPR007110">
    <property type="entry name" value="Ig-like_dom"/>
</dbReference>
<dbReference type="InterPro" id="IPR010909">
    <property type="entry name" value="PLAC"/>
</dbReference>
<dbReference type="Pfam" id="PF00090">
    <property type="entry name" value="TSP_1"/>
    <property type="match status" value="1"/>
</dbReference>
<name>A0AAW1IGN9_POPJA</name>
<dbReference type="InterPro" id="IPR036645">
    <property type="entry name" value="Elafin-like_sf"/>
</dbReference>
<dbReference type="GO" id="GO:0005604">
    <property type="term" value="C:basement membrane"/>
    <property type="evidence" value="ECO:0007669"/>
    <property type="project" value="UniProtKB-SubCell"/>
</dbReference>
<reference evidence="18 19" key="1">
    <citation type="journal article" date="2024" name="BMC Genomics">
        <title>De novo assembly and annotation of Popillia japonica's genome with initial clues to its potential as an invasive pest.</title>
        <authorList>
            <person name="Cucini C."/>
            <person name="Boschi S."/>
            <person name="Funari R."/>
            <person name="Cardaioli E."/>
            <person name="Iannotti N."/>
            <person name="Marturano G."/>
            <person name="Paoli F."/>
            <person name="Bruttini M."/>
            <person name="Carapelli A."/>
            <person name="Frati F."/>
            <person name="Nardi F."/>
        </authorList>
    </citation>
    <scope>NUCLEOTIDE SEQUENCE [LARGE SCALE GENOMIC DNA]</scope>
    <source>
        <strain evidence="18">DMR45628</strain>
    </source>
</reference>
<feature type="signal peptide" evidence="13">
    <location>
        <begin position="1"/>
        <end position="23"/>
    </location>
</feature>
<dbReference type="InterPro" id="IPR003599">
    <property type="entry name" value="Ig_sub"/>
</dbReference>
<feature type="domain" description="WAP" evidence="17">
    <location>
        <begin position="2395"/>
        <end position="2441"/>
    </location>
</feature>
<dbReference type="InterPro" id="IPR002223">
    <property type="entry name" value="Kunitz_BPTI"/>
</dbReference>
<dbReference type="InterPro" id="IPR036880">
    <property type="entry name" value="Kunitz_BPTI_sf"/>
</dbReference>
<feature type="compositionally biased region" description="Pro residues" evidence="12">
    <location>
        <begin position="2021"/>
        <end position="2048"/>
    </location>
</feature>
<feature type="disulfide bond" evidence="11">
    <location>
        <begin position="77"/>
        <end position="109"/>
    </location>
</feature>
<evidence type="ECO:0000256" key="3">
    <source>
        <dbReference type="ARBA" id="ARBA00022525"/>
    </source>
</evidence>
<keyword evidence="7" id="KW-0272">Extracellular matrix</keyword>
<dbReference type="GO" id="GO:0004222">
    <property type="term" value="F:metalloendopeptidase activity"/>
    <property type="evidence" value="ECO:0007669"/>
    <property type="project" value="TreeGrafter"/>
</dbReference>
<dbReference type="PRINTS" id="PR00759">
    <property type="entry name" value="BASICPTASE"/>
</dbReference>
<evidence type="ECO:0000256" key="10">
    <source>
        <dbReference type="ARBA" id="ARBA00023319"/>
    </source>
</evidence>
<dbReference type="Pfam" id="PF08686">
    <property type="entry name" value="PLAC"/>
    <property type="match status" value="1"/>
</dbReference>
<keyword evidence="19" id="KW-1185">Reference proteome</keyword>
<evidence type="ECO:0000256" key="4">
    <source>
        <dbReference type="ARBA" id="ARBA00022690"/>
    </source>
</evidence>
<evidence type="ECO:0000256" key="13">
    <source>
        <dbReference type="SAM" id="SignalP"/>
    </source>
</evidence>
<proteinExistence type="predicted"/>
<dbReference type="CDD" id="cd00109">
    <property type="entry name" value="Kunitz-type"/>
    <property type="match status" value="6"/>
</dbReference>
<feature type="disulfide bond" evidence="11">
    <location>
        <begin position="73"/>
        <end position="104"/>
    </location>
</feature>
<evidence type="ECO:0000256" key="7">
    <source>
        <dbReference type="ARBA" id="ARBA00022869"/>
    </source>
</evidence>
<feature type="domain" description="BPTI/Kunitz inhibitor" evidence="14">
    <location>
        <begin position="1784"/>
        <end position="1834"/>
    </location>
</feature>
<dbReference type="InterPro" id="IPR010294">
    <property type="entry name" value="ADAMTS_spacer1"/>
</dbReference>
<feature type="disulfide bond" evidence="11">
    <location>
        <begin position="88"/>
        <end position="94"/>
    </location>
</feature>
<keyword evidence="10" id="KW-0393">Immunoglobulin domain</keyword>
<dbReference type="PANTHER" id="PTHR13723:SF281">
    <property type="entry name" value="PAPILIN"/>
    <property type="match status" value="1"/>
</dbReference>
<dbReference type="Pfam" id="PF00014">
    <property type="entry name" value="Kunitz_BPTI"/>
    <property type="match status" value="9"/>
</dbReference>
<dbReference type="Proteomes" id="UP001458880">
    <property type="component" value="Unassembled WGS sequence"/>
</dbReference>
<dbReference type="InterPro" id="IPR000884">
    <property type="entry name" value="TSP1_rpt"/>
</dbReference>
<dbReference type="GO" id="GO:0006508">
    <property type="term" value="P:proteolysis"/>
    <property type="evidence" value="ECO:0007669"/>
    <property type="project" value="TreeGrafter"/>
</dbReference>
<sequence>MEMFLNWSPLLLVLVYFSYLTHARSHHIRHHRDRFKRQQGAHLYLPGSYVTSGDGDDEPDGGPWLEWSSPSQCSRTCGGGVSTQYRQCTPGYHCSGPTRRHFSCNTQDCPDLADFRALQCAEFNSIPFEGTLYEWVPYTKSPQPCELNCMPRGERFYYRHKLQVVDGTKCSEESLDVCVEGKCQPVGCDMMLGSNAREDQCRVCEGDGTTCNTMHGLLDMQDLQVGYNDILLIPSGAVNIKVWEADRSNNYLAIRNATGYYYLNGNWRIDFPRTLDFAGSKFHYERSPQGFSAPDTITCLGPIEESLFIVLLYQDRNVGIRYEYSIPKSVHVSDTETYAWTFDQFTTCSASCGGGVQFRNVSCAGRKSLDPVDPNLCDANNKPVDTQKCGEIPCDPKWVAKEWEKCSAPCGAGGTQTRKIYCEQIISSGVPSIVDDQQCANLQKPTTEQACNQGVICGEWHFGPWKPCNRLCGKGKETREVSCYRKVDGKITVLDESECSRDEKPESSRSCSLRPCEGVDWVASEWSGCDNKCGLSEETRMVQCMTASGEIYPDKLCALDEEKPATSRKCVTKAKGCNYEWYASQWSECSAKCGSGLQTRKVFCTQATNDGFQKVEESNCDLSKKYSATQNCTAKETECPGEWFTGPWTQCTKCGTGCCAKTRKVLCIKNNTAVHVKQCDPDLTPSSSEECDKQICTEESSPIEPVVMVVTTEEPELPETDDEYEIVETDECDDGEWVDANSIPLPKLGPSEKLLAAGSKSQWQNTDPGSRYHVGINLAEDELMLRDSTFTLPYVGDDQSNQVAGSGDDSIESATDTTIPTGFTFEEGSGASIFTTLEGSGDDTGTTDVTETIFTQSVAYTLGGSLGTSDAFDIDYTITTDEDTDVTETGTEFEITGITTEETISEDTELTSEADTQSTFITSVVTESVEPTEESEEVTDATDITYKVSKITFETSETEATSDALYTQTTDITTEEPGITTQVPLTSDKVSTDEAAITETTVEEVTGVTESSTLAIEGTSKKDTTEITEISSIQPQASTDEITTGPTLISSEQPEVTSEEAISSVMTSEQPEVTSEEAISSVMTSEQPEVTFEETGTATTEITSEAVTRVSEVTTEKDEITTEKSTTDVSKITSEQPEITSEQVVTEVTEITETSIAPDVTVKATTTESDVSEITEGVTTELPLTTGTIKLDEVTTLSGMTEETTLTEQGQTTAGIEVTTKESTQVTDEQQVTDEITTEGIISTTVKSVMASVSGVFTKLTGITEEVSTFSGITEEVTTIEPENVTTSGEVTSVTEEIPETTTEYDIWSSTEATIHSTATSSVIEIFSIKPRWCKRLKRPNCKRSEFGCCPDKITPATGPFDKGCPIPKTCDETTFGCCEDGVSPAFGKEYKGCPPSECDQTLFGCCPDNKTASKGNNNEGCPPPPPECLKTKFGCCDDNTTEAQGPNGQGCKQKEEYSTKEEPEETTTTFTTSEATTVEVEDCSESTYGCCPDLVSVAQGEHFKGCDLIDSTDCSKSYYGCCPDNVTSAQGENHQGCEAECAKHAFGCCDDGVTPAHGYSKEGCCLNTPYGCCPDNIKPAGGPKLEGCGCEYSAFGCCPDNVTPARGSNNEGCGCQYTEHGCCPDNHSEAQGADYEGCSCHTFQFGCCPDGVSVARGLRNEGCGCAYSEFGCCSDGKTAATGPNLAGCSCLSSKYGCCPDGQTEAQGEDFDGCIDAPEDLQANCQLAKDRGTCRNYTVRWFYDMEYGGCSRFWYGGCEGNGNRYKSKEECHNVCVEPSAKDRCNLPKVAGPCEGFYPQWYYDKDRNLCNHFIYGGCLGNNNRFETRDECEKLCVTDSIRDPCDQPREPGPCNGNYVNWFFNKESSNCEQFVYGGCKGNDNNFPTEAACKQQCGHVGDKKSSCTLPKVEGNSTEVLPRWYYNSTEERCMPFYFSGGNGNNNNFPSQYHCELDCPKQYVKGTCQLPADSGECSDYVSRYYWDTKDKACRHFYYGGCGGNKNNFISETACMARCPEGRSETEAPPPTQPPVTPQLPVTPQPHIPPVPQPASPVEDSCSLPPDSGPCRTAEARWYYDNDGTCKQFTYGGCGGNRNNFLTAEECQQFCGSEDVPPYDPSDPRRVCLKEVAPGNCSETITAYYYDPMKLKCTEFIYTGCDGNENRFNSVEACERYCGEYRGHDACNLQYDTGPCRAHIPKFHYDINTGTCREFVYGGCIGNANRFSTLDECYSVCGSRRPAVPSEQTPKLSPSELCLLTADTGTCGEGNQRRWFYDNSKGECIAFIYSGCGGNANNFNSHTECWQTCRQVYNFAFEPAPPSPSPESDTSSNMCQQFQDECANLRCQYGMKGYVENLCNRCKCVDPCEGVSCSEQTRCEVELNRNQTQTADASTFIGVCRDINKPGDCPYLHGSGDECREDCTDDGNCVMDLKCCSNGCGHVCVMPRITTLAPPGELRTTVGYLPGYTQRPIERGTYPPEIVEEEFEPIVTAGEGDYATLRCSIRGNPKPVFTWSKDEVLIDGKEPRYRILLEGAALQIISLYKTDAGIYLCSADNNIGKPLKKEIRLEVIDPVDHQTKIIGDPELANVVVSLGSTATLKCYAYAYPRPVVMWWKDNEFIPFRSAEYTIDKYHTLAIHAVKLHNLGVYTCQAYNGVGKATSWAVTVKTIGPVYSTNIEDKKYMKYVIDRQQEVRNISHSDPPHRLKPSIPQSTEYTIPQSTEYTVTFSSLTSTTPLPTTMVVPTTPRIYTAPVRANITLANTNYPVGSAISILCNVEGYPKPTVLWYKDGSVLYPSSRIQITDIHRLIINNASESDSGEYRCAAWNDYSNATSTVPLLIQGRFIHPSCKDNPFFANCALIIKANFCSHKYYARFCCRSCTEAGMLPSVGPHLNPVRPDSVQNDLA</sequence>
<comment type="caution">
    <text evidence="18">The sequence shown here is derived from an EMBL/GenBank/DDBJ whole genome shotgun (WGS) entry which is preliminary data.</text>
</comment>
<dbReference type="Gene3D" id="2.60.120.830">
    <property type="match status" value="1"/>
</dbReference>
<evidence type="ECO:0000256" key="11">
    <source>
        <dbReference type="PIRSR" id="PIRSR613273-3"/>
    </source>
</evidence>
<keyword evidence="3" id="KW-0964">Secreted</keyword>
<feature type="domain" description="BPTI/Kunitz inhibitor" evidence="14">
    <location>
        <begin position="2121"/>
        <end position="2171"/>
    </location>
</feature>
<feature type="domain" description="BPTI/Kunitz inhibitor" evidence="14">
    <location>
        <begin position="1725"/>
        <end position="1775"/>
    </location>
</feature>
<dbReference type="SMART" id="SM00409">
    <property type="entry name" value="IG"/>
    <property type="match status" value="3"/>
</dbReference>
<gene>
    <name evidence="18" type="ORF">QE152_g35206</name>
</gene>
<feature type="domain" description="Ig-like" evidence="15">
    <location>
        <begin position="2578"/>
        <end position="2659"/>
    </location>
</feature>
<keyword evidence="5 13" id="KW-0732">Signal</keyword>
<evidence type="ECO:0000256" key="12">
    <source>
        <dbReference type="SAM" id="MobiDB-lite"/>
    </source>
</evidence>
<dbReference type="Pfam" id="PF07679">
    <property type="entry name" value="I-set"/>
    <property type="match status" value="3"/>
</dbReference>
<keyword evidence="8" id="KW-0722">Serine protease inhibitor</keyword>
<feature type="region of interest" description="Disordered" evidence="12">
    <location>
        <begin position="1444"/>
        <end position="1472"/>
    </location>
</feature>
<dbReference type="PROSITE" id="PS50092">
    <property type="entry name" value="TSP1"/>
    <property type="match status" value="5"/>
</dbReference>
<accession>A0AAW1IGN9</accession>
<dbReference type="SMART" id="SM00408">
    <property type="entry name" value="IGc2"/>
    <property type="match status" value="3"/>
</dbReference>
<organism evidence="18 19">
    <name type="scientific">Popillia japonica</name>
    <name type="common">Japanese beetle</name>
    <dbReference type="NCBI Taxonomy" id="7064"/>
    <lineage>
        <taxon>Eukaryota</taxon>
        <taxon>Metazoa</taxon>
        <taxon>Ecdysozoa</taxon>
        <taxon>Arthropoda</taxon>
        <taxon>Hexapoda</taxon>
        <taxon>Insecta</taxon>
        <taxon>Pterygota</taxon>
        <taxon>Neoptera</taxon>
        <taxon>Endopterygota</taxon>
        <taxon>Coleoptera</taxon>
        <taxon>Polyphaga</taxon>
        <taxon>Scarabaeiformia</taxon>
        <taxon>Scarabaeidae</taxon>
        <taxon>Rutelinae</taxon>
        <taxon>Popillia</taxon>
    </lineage>
</organism>
<dbReference type="GO" id="GO:0004867">
    <property type="term" value="F:serine-type endopeptidase inhibitor activity"/>
    <property type="evidence" value="ECO:0007669"/>
    <property type="project" value="UniProtKB-KW"/>
</dbReference>
<dbReference type="PROSITE" id="PS51390">
    <property type="entry name" value="WAP"/>
    <property type="match status" value="1"/>
</dbReference>
<evidence type="ECO:0000256" key="5">
    <source>
        <dbReference type="ARBA" id="ARBA00022729"/>
    </source>
</evidence>
<dbReference type="InterPro" id="IPR036179">
    <property type="entry name" value="Ig-like_dom_sf"/>
</dbReference>
<evidence type="ECO:0000259" key="17">
    <source>
        <dbReference type="PROSITE" id="PS51390"/>
    </source>
</evidence>
<dbReference type="InterPro" id="IPR013273">
    <property type="entry name" value="ADAMTS/ADAMTS-like"/>
</dbReference>
<dbReference type="SMART" id="SM00209">
    <property type="entry name" value="TSP1"/>
    <property type="match status" value="7"/>
</dbReference>
<feature type="chain" id="PRO_5043833594" evidence="13">
    <location>
        <begin position="24"/>
        <end position="2899"/>
    </location>
</feature>
<feature type="domain" description="BPTI/Kunitz inhibitor" evidence="14">
    <location>
        <begin position="2180"/>
        <end position="2230"/>
    </location>
</feature>
<dbReference type="InterPro" id="IPR050439">
    <property type="entry name" value="ADAMTS_ADAMTS-like"/>
</dbReference>
<dbReference type="Pfam" id="PF19030">
    <property type="entry name" value="TSP1_ADAMTS"/>
    <property type="match status" value="5"/>
</dbReference>
<feature type="domain" description="BPTI/Kunitz inhibitor" evidence="14">
    <location>
        <begin position="1962"/>
        <end position="2012"/>
    </location>
</feature>
<evidence type="ECO:0000256" key="6">
    <source>
        <dbReference type="ARBA" id="ARBA00022737"/>
    </source>
</evidence>
<dbReference type="InterPro" id="IPR013098">
    <property type="entry name" value="Ig_I-set"/>
</dbReference>
<feature type="domain" description="BPTI/Kunitz inhibitor" evidence="14">
    <location>
        <begin position="1843"/>
        <end position="1893"/>
    </location>
</feature>